<name>A0A3E5FU71_9FIRM</name>
<protein>
    <submittedName>
        <fullName evidence="1">LamG domain-containing protein</fullName>
    </submittedName>
</protein>
<dbReference type="Gene3D" id="2.60.120.200">
    <property type="match status" value="2"/>
</dbReference>
<reference evidence="1 2" key="1">
    <citation type="submission" date="2018-08" db="EMBL/GenBank/DDBJ databases">
        <title>A genome reference for cultivated species of the human gut microbiota.</title>
        <authorList>
            <person name="Zou Y."/>
            <person name="Xue W."/>
            <person name="Luo G."/>
        </authorList>
    </citation>
    <scope>NUCLEOTIDE SEQUENCE [LARGE SCALE GENOMIC DNA]</scope>
    <source>
        <strain evidence="1 2">OM02-6</strain>
    </source>
</reference>
<dbReference type="SUPFAM" id="SSF49899">
    <property type="entry name" value="Concanavalin A-like lectins/glucanases"/>
    <property type="match status" value="2"/>
</dbReference>
<proteinExistence type="predicted"/>
<evidence type="ECO:0000313" key="2">
    <source>
        <dbReference type="Proteomes" id="UP000261087"/>
    </source>
</evidence>
<sequence>MRRMGKKCLQILLVLGLMVTGVIGQVGFSNIEAIDEKTNLSFESSKKNYLEIENEFDYMPKTIEVSIKFDKPNSTRKVIMGNYVFGKNCFSLELTAANQLRYVEYVYESGKAVNAVDYKIPVPELFDDNWHNIAFIRDVENNKILFFMDGILKDTLDLNGTTVLKDNVPLESPHFVGTDARKSFFLDADVHEIRLWDTVRTADEINQNQNAVLTGKEAGLTGNWVFDLSKLDTLNIIVPNKVANQPGFKAVGFDLSKGRTSLDFESAKKSYVEITEVLEKAPKTIDFWAKLDKNPNKRQLIFSNYVYGSNGMGVEITADNQLRYVKFGYTNGKLTGSLDIRTSGEEICNNEWAHFAIVRDFENNTVKIYKDGVELVNKQITNTGTDRLTENLNFNKQHYIGTDFRGANTYYLDGEVDEFSL</sequence>
<dbReference type="EMBL" id="QSVF01000001">
    <property type="protein sequence ID" value="RGO14111.1"/>
    <property type="molecule type" value="Genomic_DNA"/>
</dbReference>
<gene>
    <name evidence="1" type="ORF">DXB31_00515</name>
</gene>
<dbReference type="AlphaFoldDB" id="A0A3E5FU71"/>
<comment type="caution">
    <text evidence="1">The sequence shown here is derived from an EMBL/GenBank/DDBJ whole genome shotgun (WGS) entry which is preliminary data.</text>
</comment>
<accession>A0A3E5FU71</accession>
<dbReference type="InterPro" id="IPR013320">
    <property type="entry name" value="ConA-like_dom_sf"/>
</dbReference>
<dbReference type="Pfam" id="PF13385">
    <property type="entry name" value="Laminin_G_3"/>
    <property type="match status" value="2"/>
</dbReference>
<dbReference type="Proteomes" id="UP000261087">
    <property type="component" value="Unassembled WGS sequence"/>
</dbReference>
<evidence type="ECO:0000313" key="1">
    <source>
        <dbReference type="EMBL" id="RGO14111.1"/>
    </source>
</evidence>
<organism evidence="1 2">
    <name type="scientific">Thomasclavelia spiroformis</name>
    <dbReference type="NCBI Taxonomy" id="29348"/>
    <lineage>
        <taxon>Bacteria</taxon>
        <taxon>Bacillati</taxon>
        <taxon>Bacillota</taxon>
        <taxon>Erysipelotrichia</taxon>
        <taxon>Erysipelotrichales</taxon>
        <taxon>Coprobacillaceae</taxon>
        <taxon>Thomasclavelia</taxon>
    </lineage>
</organism>